<evidence type="ECO:0000313" key="4">
    <source>
        <dbReference type="EMBL" id="KAK3585743.1"/>
    </source>
</evidence>
<dbReference type="PANTHER" id="PTHR26392:SF92">
    <property type="entry name" value="PROTEIN KINASE DOMAIN-CONTAINING PROTEIN"/>
    <property type="match status" value="1"/>
</dbReference>
<sequence length="818" mass="93020">MTDKNNKDATPEQPSDKLTVKQLAEKFKGFGTDWSGQTAVKKNVKTAVKDKTFTTERNSIRHDVDSNVQSSSNILQTTGTGIIPVSNDTPTETIEQGSLIFDTCLQTEYEVEHGSDVIEECMEKTNSDVIRPEATLIDRLNWIEIGQLLQSLNMNAVTSTEDPKPKLKQTLFSGQRVDSMSKKIKDVLNKTVERYKGLKTNLLNLYSEVITTVQNDSFKDNMGEVIEMRFPHYEYELQTIETVLQNMTEEFEIVVSGETSSGKSTFLNVLLGERILPSHHLHTTASLCRLRNSENRRIECFVENRIVEKVTLTADSNELRGKLDSITKTLLSKDGDHEPLKAIDIYWPVSSLHENVVLVDTPGIGERDALTRQVVEFVPKAAGYIFIIDSSHAGGVQDSGIKKLIEAIAVSPSKEDCIKGLSNMIFVCNKWDIVPMQDRAAVMEDTKRKIRKYCGQLSDWQIITFNGELELKLLEWKANPTDDFNTLLKSLETLMVCTIETRLRDKYRWIRTFVSELLGLINVRMNAAKQSKENVELEMQKARNQLDLANRELEKCSEVETLIHEEAQSLLQDLEEHLKSEEVQRQYFDWTDCAPEVSKVKDDGPKLISARLQEVMLEWATSETGPLQEASVRIADRCKEMQSKIDVRISNLNQLDLGFRLAKSSDKGDKPSSSYEETDISRKEIAIVVASSPIWISVGLVVLVVGLIPGIVWAINRVTNTKKRSIKKMTKLTKEIINLLVSENHLQTYINDSFTDNYIKWLTKFKNDTLCTITSTRSWLLRMEEDLNLTSDQEQMFQSLQTNLTHCSNRLHKFKNDI</sequence>
<keyword evidence="2" id="KW-1133">Transmembrane helix</keyword>
<dbReference type="EMBL" id="JAEAOA010001233">
    <property type="protein sequence ID" value="KAK3585743.1"/>
    <property type="molecule type" value="Genomic_DNA"/>
</dbReference>
<evidence type="ECO:0000256" key="2">
    <source>
        <dbReference type="SAM" id="Phobius"/>
    </source>
</evidence>
<proteinExistence type="predicted"/>
<dbReference type="InterPro" id="IPR045063">
    <property type="entry name" value="Dynamin_N"/>
</dbReference>
<protein>
    <recommendedName>
        <fullName evidence="3">Dynamin N-terminal domain-containing protein</fullName>
    </recommendedName>
</protein>
<gene>
    <name evidence="4" type="ORF">CHS0354_020317</name>
</gene>
<feature type="transmembrane region" description="Helical" evidence="2">
    <location>
        <begin position="694"/>
        <end position="715"/>
    </location>
</feature>
<feature type="domain" description="Dynamin N-terminal" evidence="3">
    <location>
        <begin position="253"/>
        <end position="393"/>
    </location>
</feature>
<dbReference type="SUPFAM" id="SSF52540">
    <property type="entry name" value="P-loop containing nucleoside triphosphate hydrolases"/>
    <property type="match status" value="1"/>
</dbReference>
<evidence type="ECO:0000256" key="1">
    <source>
        <dbReference type="SAM" id="Coils"/>
    </source>
</evidence>
<dbReference type="PANTHER" id="PTHR26392">
    <property type="entry name" value="MITOGEN-ACTIVATED PROTEIN KINASE KINASE KINASE 7-RELATED"/>
    <property type="match status" value="1"/>
</dbReference>
<organism evidence="4 5">
    <name type="scientific">Potamilus streckersoni</name>
    <dbReference type="NCBI Taxonomy" id="2493646"/>
    <lineage>
        <taxon>Eukaryota</taxon>
        <taxon>Metazoa</taxon>
        <taxon>Spiralia</taxon>
        <taxon>Lophotrochozoa</taxon>
        <taxon>Mollusca</taxon>
        <taxon>Bivalvia</taxon>
        <taxon>Autobranchia</taxon>
        <taxon>Heteroconchia</taxon>
        <taxon>Palaeoheterodonta</taxon>
        <taxon>Unionida</taxon>
        <taxon>Unionoidea</taxon>
        <taxon>Unionidae</taxon>
        <taxon>Ambleminae</taxon>
        <taxon>Lampsilini</taxon>
        <taxon>Potamilus</taxon>
    </lineage>
</organism>
<evidence type="ECO:0000313" key="5">
    <source>
        <dbReference type="Proteomes" id="UP001195483"/>
    </source>
</evidence>
<reference evidence="4" key="3">
    <citation type="submission" date="2023-05" db="EMBL/GenBank/DDBJ databases">
        <authorList>
            <person name="Smith C.H."/>
        </authorList>
    </citation>
    <scope>NUCLEOTIDE SEQUENCE</scope>
    <source>
        <strain evidence="4">CHS0354</strain>
        <tissue evidence="4">Mantle</tissue>
    </source>
</reference>
<keyword evidence="5" id="KW-1185">Reference proteome</keyword>
<feature type="coiled-coil region" evidence="1">
    <location>
        <begin position="525"/>
        <end position="584"/>
    </location>
</feature>
<dbReference type="Gene3D" id="3.40.50.300">
    <property type="entry name" value="P-loop containing nucleotide triphosphate hydrolases"/>
    <property type="match status" value="1"/>
</dbReference>
<keyword evidence="2" id="KW-0812">Transmembrane</keyword>
<reference evidence="4" key="2">
    <citation type="journal article" date="2021" name="Genome Biol. Evol.">
        <title>Developing a high-quality reference genome for a parasitic bivalve with doubly uniparental inheritance (Bivalvia: Unionida).</title>
        <authorList>
            <person name="Smith C.H."/>
        </authorList>
    </citation>
    <scope>NUCLEOTIDE SEQUENCE</scope>
    <source>
        <strain evidence="4">CHS0354</strain>
        <tissue evidence="4">Mantle</tissue>
    </source>
</reference>
<name>A0AAE0S653_9BIVA</name>
<accession>A0AAE0S653</accession>
<dbReference type="Proteomes" id="UP001195483">
    <property type="component" value="Unassembled WGS sequence"/>
</dbReference>
<dbReference type="Pfam" id="PF00350">
    <property type="entry name" value="Dynamin_N"/>
    <property type="match status" value="1"/>
</dbReference>
<keyword evidence="2" id="KW-0472">Membrane</keyword>
<dbReference type="InterPro" id="IPR027417">
    <property type="entry name" value="P-loop_NTPase"/>
</dbReference>
<comment type="caution">
    <text evidence="4">The sequence shown here is derived from an EMBL/GenBank/DDBJ whole genome shotgun (WGS) entry which is preliminary data.</text>
</comment>
<reference evidence="4" key="1">
    <citation type="journal article" date="2021" name="Genome Biol. Evol.">
        <title>A High-Quality Reference Genome for a Parasitic Bivalve with Doubly Uniparental Inheritance (Bivalvia: Unionida).</title>
        <authorList>
            <person name="Smith C.H."/>
        </authorList>
    </citation>
    <scope>NUCLEOTIDE SEQUENCE</scope>
    <source>
        <strain evidence="4">CHS0354</strain>
    </source>
</reference>
<evidence type="ECO:0000259" key="3">
    <source>
        <dbReference type="Pfam" id="PF00350"/>
    </source>
</evidence>
<dbReference type="AlphaFoldDB" id="A0AAE0S653"/>
<keyword evidence="1" id="KW-0175">Coiled coil</keyword>